<reference evidence="2 3" key="1">
    <citation type="submission" date="2020-08" db="EMBL/GenBank/DDBJ databases">
        <title>Genome public.</title>
        <authorList>
            <person name="Liu C."/>
            <person name="Sun Q."/>
        </authorList>
    </citation>
    <scope>NUCLEOTIDE SEQUENCE [LARGE SCALE GENOMIC DNA]</scope>
    <source>
        <strain evidence="2 3">NSJ-13</strain>
    </source>
</reference>
<comment type="caution">
    <text evidence="2">The sequence shown here is derived from an EMBL/GenBank/DDBJ whole genome shotgun (WGS) entry which is preliminary data.</text>
</comment>
<keyword evidence="1" id="KW-0472">Membrane</keyword>
<evidence type="ECO:0000256" key="1">
    <source>
        <dbReference type="SAM" id="Phobius"/>
    </source>
</evidence>
<evidence type="ECO:0000313" key="3">
    <source>
        <dbReference type="Proteomes" id="UP000631576"/>
    </source>
</evidence>
<dbReference type="EMBL" id="JACOPE010000001">
    <property type="protein sequence ID" value="MBC5683234.1"/>
    <property type="molecule type" value="Genomic_DNA"/>
</dbReference>
<keyword evidence="1" id="KW-1133">Transmembrane helix</keyword>
<organism evidence="2 3">
    <name type="scientific">Ruminococcus hominis</name>
    <dbReference type="NCBI Taxonomy" id="2763065"/>
    <lineage>
        <taxon>Bacteria</taxon>
        <taxon>Bacillati</taxon>
        <taxon>Bacillota</taxon>
        <taxon>Clostridia</taxon>
        <taxon>Eubacteriales</taxon>
        <taxon>Oscillospiraceae</taxon>
        <taxon>Ruminococcus</taxon>
    </lineage>
</organism>
<name>A0ABR7G750_9FIRM</name>
<sequence>MNKFIKLLSRCLLTGIGIGISVYAFKKYFSHEHTENDIFEEDDFDLDNDLQPVKEREYVSLKRDENL</sequence>
<keyword evidence="1" id="KW-0812">Transmembrane</keyword>
<proteinExistence type="predicted"/>
<feature type="transmembrane region" description="Helical" evidence="1">
    <location>
        <begin position="7"/>
        <end position="25"/>
    </location>
</feature>
<dbReference type="Proteomes" id="UP000631576">
    <property type="component" value="Unassembled WGS sequence"/>
</dbReference>
<keyword evidence="3" id="KW-1185">Reference proteome</keyword>
<evidence type="ECO:0000313" key="2">
    <source>
        <dbReference type="EMBL" id="MBC5683234.1"/>
    </source>
</evidence>
<dbReference type="RefSeq" id="WP_186864887.1">
    <property type="nucleotide sequence ID" value="NZ_JACOPE010000001.1"/>
</dbReference>
<accession>A0ABR7G750</accession>
<protein>
    <submittedName>
        <fullName evidence="2">Uncharacterized protein</fullName>
    </submittedName>
</protein>
<gene>
    <name evidence="2" type="ORF">H8S40_06575</name>
</gene>